<organism evidence="5 6">
    <name type="scientific">Jaminaea rosea</name>
    <dbReference type="NCBI Taxonomy" id="1569628"/>
    <lineage>
        <taxon>Eukaryota</taxon>
        <taxon>Fungi</taxon>
        <taxon>Dikarya</taxon>
        <taxon>Basidiomycota</taxon>
        <taxon>Ustilaginomycotina</taxon>
        <taxon>Exobasidiomycetes</taxon>
        <taxon>Microstromatales</taxon>
        <taxon>Microstromatales incertae sedis</taxon>
        <taxon>Jaminaea</taxon>
    </lineage>
</organism>
<dbReference type="GeneID" id="37030030"/>
<dbReference type="PANTHER" id="PTHR42805:SF1">
    <property type="entry name" value="PTERIN-4-ALPHA-CARBINOLAMINE DEHYDRATASE-RELATED"/>
    <property type="match status" value="1"/>
</dbReference>
<evidence type="ECO:0000256" key="2">
    <source>
        <dbReference type="ARBA" id="ARBA00006472"/>
    </source>
</evidence>
<dbReference type="AlphaFoldDB" id="A0A316US65"/>
<dbReference type="Gene3D" id="3.30.1360.20">
    <property type="entry name" value="Transcriptional coactivator/pterin dehydratase"/>
    <property type="match status" value="1"/>
</dbReference>
<name>A0A316US65_9BASI</name>
<dbReference type="EMBL" id="KZ819666">
    <property type="protein sequence ID" value="PWN28127.1"/>
    <property type="molecule type" value="Genomic_DNA"/>
</dbReference>
<dbReference type="CDD" id="cd00913">
    <property type="entry name" value="PCD_DCoH_subfamily_a"/>
    <property type="match status" value="1"/>
</dbReference>
<dbReference type="RefSeq" id="XP_025362739.1">
    <property type="nucleotide sequence ID" value="XM_025508207.1"/>
</dbReference>
<gene>
    <name evidence="5" type="ORF">BDZ90DRAFT_259951</name>
</gene>
<dbReference type="Pfam" id="PF01329">
    <property type="entry name" value="Pterin_4a"/>
    <property type="match status" value="1"/>
</dbReference>
<evidence type="ECO:0000313" key="6">
    <source>
        <dbReference type="Proteomes" id="UP000245884"/>
    </source>
</evidence>
<sequence length="108" mass="11885">MTDQEAEARLRESGLGEAGWTIVEAVPGEKALSRSLTFKNFRTALALTSAIGAQAEEQKHHPRLTTEWGAVRVEWWTHSIGGLHENDFVMAAKTEELAKDAEGIKPSK</sequence>
<evidence type="ECO:0000256" key="4">
    <source>
        <dbReference type="ARBA" id="ARBA00023239"/>
    </source>
</evidence>
<keyword evidence="4" id="KW-0456">Lyase</keyword>
<dbReference type="PANTHER" id="PTHR42805">
    <property type="entry name" value="PTERIN-4-ALPHA-CARBINOLAMINE DEHYDRATASE-RELATED"/>
    <property type="match status" value="1"/>
</dbReference>
<dbReference type="GO" id="GO:0008124">
    <property type="term" value="F:4-alpha-hydroxytetrahydrobiopterin dehydratase activity"/>
    <property type="evidence" value="ECO:0007669"/>
    <property type="project" value="UniProtKB-EC"/>
</dbReference>
<reference evidence="5 6" key="1">
    <citation type="journal article" date="2018" name="Mol. Biol. Evol.">
        <title>Broad Genomic Sampling Reveals a Smut Pathogenic Ancestry of the Fungal Clade Ustilaginomycotina.</title>
        <authorList>
            <person name="Kijpornyongpan T."/>
            <person name="Mondo S.J."/>
            <person name="Barry K."/>
            <person name="Sandor L."/>
            <person name="Lee J."/>
            <person name="Lipzen A."/>
            <person name="Pangilinan J."/>
            <person name="LaButti K."/>
            <person name="Hainaut M."/>
            <person name="Henrissat B."/>
            <person name="Grigoriev I.V."/>
            <person name="Spatafora J.W."/>
            <person name="Aime M.C."/>
        </authorList>
    </citation>
    <scope>NUCLEOTIDE SEQUENCE [LARGE SCALE GENOMIC DNA]</scope>
    <source>
        <strain evidence="5 6">MCA 5214</strain>
    </source>
</reference>
<evidence type="ECO:0000256" key="3">
    <source>
        <dbReference type="ARBA" id="ARBA00013252"/>
    </source>
</evidence>
<evidence type="ECO:0000256" key="1">
    <source>
        <dbReference type="ARBA" id="ARBA00001554"/>
    </source>
</evidence>
<dbReference type="InterPro" id="IPR001533">
    <property type="entry name" value="Pterin_deHydtase"/>
</dbReference>
<dbReference type="Proteomes" id="UP000245884">
    <property type="component" value="Unassembled WGS sequence"/>
</dbReference>
<dbReference type="InterPro" id="IPR050376">
    <property type="entry name" value="Pterin-4-alpha-carb_dehyd"/>
</dbReference>
<dbReference type="EC" id="4.2.1.96" evidence="3"/>
<dbReference type="GO" id="GO:0006729">
    <property type="term" value="P:tetrahydrobiopterin biosynthetic process"/>
    <property type="evidence" value="ECO:0007669"/>
    <property type="project" value="InterPro"/>
</dbReference>
<comment type="catalytic activity">
    <reaction evidence="1">
        <text>(4aS,6R)-4a-hydroxy-L-erythro-5,6,7,8-tetrahydrobiopterin = (6R)-L-erythro-6,7-dihydrobiopterin + H2O</text>
        <dbReference type="Rhea" id="RHEA:11920"/>
        <dbReference type="ChEBI" id="CHEBI:15377"/>
        <dbReference type="ChEBI" id="CHEBI:15642"/>
        <dbReference type="ChEBI" id="CHEBI:43120"/>
        <dbReference type="EC" id="4.2.1.96"/>
    </reaction>
</comment>
<protein>
    <recommendedName>
        <fullName evidence="3">4a-hydroxytetrahydrobiopterin dehydratase</fullName>
        <ecNumber evidence="3">4.2.1.96</ecNumber>
    </recommendedName>
</protein>
<accession>A0A316US65</accession>
<dbReference type="OrthoDB" id="277398at2759"/>
<dbReference type="InterPro" id="IPR036428">
    <property type="entry name" value="PCD_sf"/>
</dbReference>
<keyword evidence="6" id="KW-1185">Reference proteome</keyword>
<dbReference type="SUPFAM" id="SSF55248">
    <property type="entry name" value="PCD-like"/>
    <property type="match status" value="1"/>
</dbReference>
<evidence type="ECO:0000313" key="5">
    <source>
        <dbReference type="EMBL" id="PWN28127.1"/>
    </source>
</evidence>
<dbReference type="STRING" id="1569628.A0A316US65"/>
<proteinExistence type="inferred from homology"/>
<comment type="similarity">
    <text evidence="2">Belongs to the pterin-4-alpha-carbinolamine dehydratase family.</text>
</comment>